<accession>A0AAW1JZR4</accession>
<comment type="caution">
    <text evidence="2">The sequence shown here is derived from an EMBL/GenBank/DDBJ whole genome shotgun (WGS) entry which is preliminary data.</text>
</comment>
<dbReference type="Proteomes" id="UP001458880">
    <property type="component" value="Unassembled WGS sequence"/>
</dbReference>
<evidence type="ECO:0000256" key="1">
    <source>
        <dbReference type="SAM" id="MobiDB-lite"/>
    </source>
</evidence>
<evidence type="ECO:0000313" key="2">
    <source>
        <dbReference type="EMBL" id="KAK9710489.1"/>
    </source>
</evidence>
<evidence type="ECO:0000313" key="3">
    <source>
        <dbReference type="Proteomes" id="UP001458880"/>
    </source>
</evidence>
<reference evidence="2 3" key="1">
    <citation type="journal article" date="2024" name="BMC Genomics">
        <title>De novo assembly and annotation of Popillia japonica's genome with initial clues to its potential as an invasive pest.</title>
        <authorList>
            <person name="Cucini C."/>
            <person name="Boschi S."/>
            <person name="Funari R."/>
            <person name="Cardaioli E."/>
            <person name="Iannotti N."/>
            <person name="Marturano G."/>
            <person name="Paoli F."/>
            <person name="Bruttini M."/>
            <person name="Carapelli A."/>
            <person name="Frati F."/>
            <person name="Nardi F."/>
        </authorList>
    </citation>
    <scope>NUCLEOTIDE SEQUENCE [LARGE SCALE GENOMIC DNA]</scope>
    <source>
        <strain evidence="2">DMR45628</strain>
    </source>
</reference>
<feature type="compositionally biased region" description="Polar residues" evidence="1">
    <location>
        <begin position="75"/>
        <end position="84"/>
    </location>
</feature>
<feature type="region of interest" description="Disordered" evidence="1">
    <location>
        <begin position="69"/>
        <end position="119"/>
    </location>
</feature>
<feature type="compositionally biased region" description="Basic and acidic residues" evidence="1">
    <location>
        <begin position="95"/>
        <end position="110"/>
    </location>
</feature>
<name>A0AAW1JZR4_POPJA</name>
<proteinExistence type="predicted"/>
<organism evidence="2 3">
    <name type="scientific">Popillia japonica</name>
    <name type="common">Japanese beetle</name>
    <dbReference type="NCBI Taxonomy" id="7064"/>
    <lineage>
        <taxon>Eukaryota</taxon>
        <taxon>Metazoa</taxon>
        <taxon>Ecdysozoa</taxon>
        <taxon>Arthropoda</taxon>
        <taxon>Hexapoda</taxon>
        <taxon>Insecta</taxon>
        <taxon>Pterygota</taxon>
        <taxon>Neoptera</taxon>
        <taxon>Endopterygota</taxon>
        <taxon>Coleoptera</taxon>
        <taxon>Polyphaga</taxon>
        <taxon>Scarabaeiformia</taxon>
        <taxon>Scarabaeidae</taxon>
        <taxon>Rutelinae</taxon>
        <taxon>Popillia</taxon>
    </lineage>
</organism>
<protein>
    <submittedName>
        <fullName evidence="2">Uncharacterized protein</fullName>
    </submittedName>
</protein>
<keyword evidence="3" id="KW-1185">Reference proteome</keyword>
<dbReference type="AlphaFoldDB" id="A0AAW1JZR4"/>
<sequence>MIPSRLHPLFSACTNRIPPNDGILPSKRYKRHHLLGEPFQTKTSLKAAASGGRPRGFPSLTSKLYLVEKRRAGRKTTTADCSTTRQDRKRHRTTYRPEFKSPAELFERLRGSTPSRRRR</sequence>
<dbReference type="EMBL" id="JASPKY010000292">
    <property type="protein sequence ID" value="KAK9710489.1"/>
    <property type="molecule type" value="Genomic_DNA"/>
</dbReference>
<gene>
    <name evidence="2" type="ORF">QE152_g25989</name>
</gene>